<keyword evidence="1" id="KW-1133">Transmembrane helix</keyword>
<evidence type="ECO:0000313" key="3">
    <source>
        <dbReference type="EMBL" id="MEQ2238893.1"/>
    </source>
</evidence>
<comment type="caution">
    <text evidence="3">The sequence shown here is derived from an EMBL/GenBank/DDBJ whole genome shotgun (WGS) entry which is preliminary data.</text>
</comment>
<feature type="transmembrane region" description="Helical" evidence="1">
    <location>
        <begin position="140"/>
        <end position="161"/>
    </location>
</feature>
<dbReference type="CDD" id="cd00063">
    <property type="entry name" value="FN3"/>
    <property type="match status" value="1"/>
</dbReference>
<gene>
    <name evidence="3" type="ORF">ILYODFUR_037965</name>
</gene>
<name>A0ABV0U135_9TELE</name>
<dbReference type="InterPro" id="IPR013783">
    <property type="entry name" value="Ig-like_fold"/>
</dbReference>
<keyword evidence="1" id="KW-0472">Membrane</keyword>
<organism evidence="3 4">
    <name type="scientific">Ilyodon furcidens</name>
    <name type="common">goldbreast splitfin</name>
    <dbReference type="NCBI Taxonomy" id="33524"/>
    <lineage>
        <taxon>Eukaryota</taxon>
        <taxon>Metazoa</taxon>
        <taxon>Chordata</taxon>
        <taxon>Craniata</taxon>
        <taxon>Vertebrata</taxon>
        <taxon>Euteleostomi</taxon>
        <taxon>Actinopterygii</taxon>
        <taxon>Neopterygii</taxon>
        <taxon>Teleostei</taxon>
        <taxon>Neoteleostei</taxon>
        <taxon>Acanthomorphata</taxon>
        <taxon>Ovalentaria</taxon>
        <taxon>Atherinomorphae</taxon>
        <taxon>Cyprinodontiformes</taxon>
        <taxon>Goodeidae</taxon>
        <taxon>Ilyodon</taxon>
    </lineage>
</organism>
<dbReference type="InterPro" id="IPR003961">
    <property type="entry name" value="FN3_dom"/>
</dbReference>
<keyword evidence="1" id="KW-0812">Transmembrane</keyword>
<proteinExistence type="predicted"/>
<dbReference type="PROSITE" id="PS50853">
    <property type="entry name" value="FN3"/>
    <property type="match status" value="1"/>
</dbReference>
<dbReference type="InterPro" id="IPR036116">
    <property type="entry name" value="FN3_sf"/>
</dbReference>
<dbReference type="Pfam" id="PF00041">
    <property type="entry name" value="fn3"/>
    <property type="match status" value="1"/>
</dbReference>
<sequence>MNKLLDGGRCEIRNLKPYEHYICGVRPIYVDRHDFKGETVKEKTQPGIPEPPTGLQVSFPENNVIKVTCGPPLHLNGPHRNYIVQLLNVAGRKQNKTSCDSEFKNLDYLTSYTVEVVIFNGHFNSTPVTRSAVTNYNDKALIGFLVVLIIITSVALLLVLYKIFVLRRRKSQ</sequence>
<dbReference type="SUPFAM" id="SSF49265">
    <property type="entry name" value="Fibronectin type III"/>
    <property type="match status" value="1"/>
</dbReference>
<protein>
    <recommendedName>
        <fullName evidence="2">Fibronectin type-III domain-containing protein</fullName>
    </recommendedName>
</protein>
<evidence type="ECO:0000313" key="4">
    <source>
        <dbReference type="Proteomes" id="UP001482620"/>
    </source>
</evidence>
<evidence type="ECO:0000256" key="1">
    <source>
        <dbReference type="SAM" id="Phobius"/>
    </source>
</evidence>
<evidence type="ECO:0000259" key="2">
    <source>
        <dbReference type="PROSITE" id="PS50853"/>
    </source>
</evidence>
<dbReference type="Gene3D" id="2.60.40.10">
    <property type="entry name" value="Immunoglobulins"/>
    <property type="match status" value="1"/>
</dbReference>
<dbReference type="EMBL" id="JAHRIQ010055199">
    <property type="protein sequence ID" value="MEQ2238893.1"/>
    <property type="molecule type" value="Genomic_DNA"/>
</dbReference>
<reference evidence="3 4" key="1">
    <citation type="submission" date="2021-06" db="EMBL/GenBank/DDBJ databases">
        <authorList>
            <person name="Palmer J.M."/>
        </authorList>
    </citation>
    <scope>NUCLEOTIDE SEQUENCE [LARGE SCALE GENOMIC DNA]</scope>
    <source>
        <strain evidence="4">if_2019</strain>
        <tissue evidence="3">Muscle</tissue>
    </source>
</reference>
<keyword evidence="4" id="KW-1185">Reference proteome</keyword>
<accession>A0ABV0U135</accession>
<dbReference type="Proteomes" id="UP001482620">
    <property type="component" value="Unassembled WGS sequence"/>
</dbReference>
<feature type="domain" description="Fibronectin type-III" evidence="2">
    <location>
        <begin position="51"/>
        <end position="138"/>
    </location>
</feature>